<dbReference type="CDD" id="cd05466">
    <property type="entry name" value="PBP2_LTTR_substrate"/>
    <property type="match status" value="1"/>
</dbReference>
<protein>
    <submittedName>
        <fullName evidence="6">LysR family transcriptional regulator</fullName>
    </submittedName>
</protein>
<evidence type="ECO:0000259" key="5">
    <source>
        <dbReference type="PROSITE" id="PS50931"/>
    </source>
</evidence>
<dbReference type="InterPro" id="IPR036388">
    <property type="entry name" value="WH-like_DNA-bd_sf"/>
</dbReference>
<feature type="domain" description="HTH lysR-type" evidence="5">
    <location>
        <begin position="15"/>
        <end position="72"/>
    </location>
</feature>
<accession>A0ABY5HFP2</accession>
<proteinExistence type="inferred from homology"/>
<keyword evidence="3" id="KW-0238">DNA-binding</keyword>
<evidence type="ECO:0000256" key="3">
    <source>
        <dbReference type="ARBA" id="ARBA00023125"/>
    </source>
</evidence>
<dbReference type="Pfam" id="PF03466">
    <property type="entry name" value="LysR_substrate"/>
    <property type="match status" value="1"/>
</dbReference>
<dbReference type="Gene3D" id="1.10.10.10">
    <property type="entry name" value="Winged helix-like DNA-binding domain superfamily/Winged helix DNA-binding domain"/>
    <property type="match status" value="1"/>
</dbReference>
<dbReference type="PROSITE" id="PS50931">
    <property type="entry name" value="HTH_LYSR"/>
    <property type="match status" value="1"/>
</dbReference>
<dbReference type="SUPFAM" id="SSF53850">
    <property type="entry name" value="Periplasmic binding protein-like II"/>
    <property type="match status" value="1"/>
</dbReference>
<keyword evidence="2" id="KW-0805">Transcription regulation</keyword>
<name>A0ABY5HFP2_9GAMM</name>
<sequence>MKARKPVLPGQLSDTDLRLLRIYRKVVECGGFSAAEVELNISRAAISIAMNDLESRLALRLCQRGRSGFSLSTEGSEVYEATLQLLAAIEGFRTRVNGLHAQLKGELNIGITDNLVTMPQMHITNALNALKQRGDIRINIRMIPPTEIELGVLDGRLHTGVIPALKTLPGLHYRLLYEEESLLYCSHQHKLFEAAAADAVSTEQLAACDAVLPAYAQTPQVKSLHEPLKAAASATDREGIAFLILTGQYIGFLPTHYAERWIREGLMRALNPTQYRYITQYSAITRKGAPSNLVLESYLEELDQLIQQEARQA</sequence>
<dbReference type="RefSeq" id="WP_255852154.1">
    <property type="nucleotide sequence ID" value="NZ_CP073347.1"/>
</dbReference>
<organism evidence="6 7">
    <name type="scientific">Marinobacterium rhizophilum</name>
    <dbReference type="NCBI Taxonomy" id="420402"/>
    <lineage>
        <taxon>Bacteria</taxon>
        <taxon>Pseudomonadati</taxon>
        <taxon>Pseudomonadota</taxon>
        <taxon>Gammaproteobacteria</taxon>
        <taxon>Oceanospirillales</taxon>
        <taxon>Oceanospirillaceae</taxon>
        <taxon>Marinobacterium</taxon>
    </lineage>
</organism>
<evidence type="ECO:0000313" key="7">
    <source>
        <dbReference type="Proteomes" id="UP001058461"/>
    </source>
</evidence>
<dbReference type="PANTHER" id="PTHR30126:SF98">
    <property type="entry name" value="HTH-TYPE TRANSCRIPTIONAL ACTIVATOR BAUR"/>
    <property type="match status" value="1"/>
</dbReference>
<dbReference type="Proteomes" id="UP001058461">
    <property type="component" value="Chromosome"/>
</dbReference>
<dbReference type="PANTHER" id="PTHR30126">
    <property type="entry name" value="HTH-TYPE TRANSCRIPTIONAL REGULATOR"/>
    <property type="match status" value="1"/>
</dbReference>
<keyword evidence="4" id="KW-0804">Transcription</keyword>
<dbReference type="Gene3D" id="3.40.190.10">
    <property type="entry name" value="Periplasmic binding protein-like II"/>
    <property type="match status" value="2"/>
</dbReference>
<evidence type="ECO:0000313" key="6">
    <source>
        <dbReference type="EMBL" id="UTW10142.1"/>
    </source>
</evidence>
<gene>
    <name evidence="6" type="ORF">KDW95_12535</name>
</gene>
<comment type="similarity">
    <text evidence="1">Belongs to the LysR transcriptional regulatory family.</text>
</comment>
<dbReference type="EMBL" id="CP073347">
    <property type="protein sequence ID" value="UTW10142.1"/>
    <property type="molecule type" value="Genomic_DNA"/>
</dbReference>
<dbReference type="SUPFAM" id="SSF46785">
    <property type="entry name" value="Winged helix' DNA-binding domain"/>
    <property type="match status" value="1"/>
</dbReference>
<evidence type="ECO:0000256" key="4">
    <source>
        <dbReference type="ARBA" id="ARBA00023163"/>
    </source>
</evidence>
<dbReference type="InterPro" id="IPR000847">
    <property type="entry name" value="LysR_HTH_N"/>
</dbReference>
<keyword evidence="7" id="KW-1185">Reference proteome</keyword>
<dbReference type="InterPro" id="IPR005119">
    <property type="entry name" value="LysR_subst-bd"/>
</dbReference>
<dbReference type="InterPro" id="IPR036390">
    <property type="entry name" value="WH_DNA-bd_sf"/>
</dbReference>
<evidence type="ECO:0000256" key="2">
    <source>
        <dbReference type="ARBA" id="ARBA00023015"/>
    </source>
</evidence>
<reference evidence="6" key="1">
    <citation type="submission" date="2021-04" db="EMBL/GenBank/DDBJ databases">
        <title>Oceanospirillales bacteria with DddD are important DMSP degraders in coastal seawater.</title>
        <authorList>
            <person name="Liu J."/>
        </authorList>
    </citation>
    <scope>NUCLEOTIDE SEQUENCE</scope>
    <source>
        <strain evidence="6">D13-1</strain>
    </source>
</reference>
<evidence type="ECO:0000256" key="1">
    <source>
        <dbReference type="ARBA" id="ARBA00009437"/>
    </source>
</evidence>
<dbReference type="Pfam" id="PF00126">
    <property type="entry name" value="HTH_1"/>
    <property type="match status" value="1"/>
</dbReference>